<dbReference type="AlphaFoldDB" id="A0A1M6Q758"/>
<dbReference type="Gene3D" id="3.40.190.290">
    <property type="match status" value="1"/>
</dbReference>
<gene>
    <name evidence="6" type="ORF">SAMN05443637_103135</name>
</gene>
<evidence type="ECO:0000256" key="1">
    <source>
        <dbReference type="ARBA" id="ARBA00009437"/>
    </source>
</evidence>
<dbReference type="InterPro" id="IPR036388">
    <property type="entry name" value="WH-like_DNA-bd_sf"/>
</dbReference>
<keyword evidence="3" id="KW-0238">DNA-binding</keyword>
<dbReference type="GO" id="GO:0003700">
    <property type="term" value="F:DNA-binding transcription factor activity"/>
    <property type="evidence" value="ECO:0007669"/>
    <property type="project" value="InterPro"/>
</dbReference>
<dbReference type="GO" id="GO:0032993">
    <property type="term" value="C:protein-DNA complex"/>
    <property type="evidence" value="ECO:0007669"/>
    <property type="project" value="TreeGrafter"/>
</dbReference>
<dbReference type="SUPFAM" id="SSF46785">
    <property type="entry name" value="Winged helix' DNA-binding domain"/>
    <property type="match status" value="1"/>
</dbReference>
<sequence>MAVDDADILAATAPRLARFLAVAHAEHVTRAARDAAVPQSTLSRSIARLEAELGVELFVRSGRTMRLSRAGRILLRYAERAAAEIVAGVQEIRGEADPVRGRVGFAFLAALGGVDVPRLLREFRAAHPHARCDLVQGAHAILMERLRAGDVDLALTSPAPDDVGVEIELLDEDPLYLVVPAGHRFADRTSVDLAEAADEPFIGFLPGYGLRAALDRHARRAGFRPRMVFEGGDGEIVRGLVSAGLGVALLPAAAHPTHDDIVEVPVPGAFRAIALVTAAGRTLSPPAAALRQIVRAHYRAG</sequence>
<proteinExistence type="inferred from homology"/>
<dbReference type="EMBL" id="FRAP01000003">
    <property type="protein sequence ID" value="SHK16092.1"/>
    <property type="molecule type" value="Genomic_DNA"/>
</dbReference>
<dbReference type="GO" id="GO:0003677">
    <property type="term" value="F:DNA binding"/>
    <property type="evidence" value="ECO:0007669"/>
    <property type="project" value="UniProtKB-KW"/>
</dbReference>
<dbReference type="InterPro" id="IPR036390">
    <property type="entry name" value="WH_DNA-bd_sf"/>
</dbReference>
<comment type="similarity">
    <text evidence="1">Belongs to the LysR transcriptional regulatory family.</text>
</comment>
<dbReference type="Proteomes" id="UP000184363">
    <property type="component" value="Unassembled WGS sequence"/>
</dbReference>
<organism evidence="6 7">
    <name type="scientific">Pseudonocardia thermophila</name>
    <dbReference type="NCBI Taxonomy" id="1848"/>
    <lineage>
        <taxon>Bacteria</taxon>
        <taxon>Bacillati</taxon>
        <taxon>Actinomycetota</taxon>
        <taxon>Actinomycetes</taxon>
        <taxon>Pseudonocardiales</taxon>
        <taxon>Pseudonocardiaceae</taxon>
        <taxon>Pseudonocardia</taxon>
    </lineage>
</organism>
<feature type="domain" description="HTH lysR-type" evidence="5">
    <location>
        <begin position="19"/>
        <end position="68"/>
    </location>
</feature>
<evidence type="ECO:0000256" key="4">
    <source>
        <dbReference type="ARBA" id="ARBA00023163"/>
    </source>
</evidence>
<keyword evidence="7" id="KW-1185">Reference proteome</keyword>
<protein>
    <submittedName>
        <fullName evidence="6">Transcriptional regulator</fullName>
    </submittedName>
</protein>
<dbReference type="Pfam" id="PF00126">
    <property type="entry name" value="HTH_1"/>
    <property type="match status" value="1"/>
</dbReference>
<dbReference type="InterPro" id="IPR005119">
    <property type="entry name" value="LysR_subst-bd"/>
</dbReference>
<dbReference type="PANTHER" id="PTHR30346">
    <property type="entry name" value="TRANSCRIPTIONAL DUAL REGULATOR HCAR-RELATED"/>
    <property type="match status" value="1"/>
</dbReference>
<evidence type="ECO:0000256" key="2">
    <source>
        <dbReference type="ARBA" id="ARBA00023015"/>
    </source>
</evidence>
<dbReference type="PROSITE" id="PS50931">
    <property type="entry name" value="HTH_LYSR"/>
    <property type="match status" value="1"/>
</dbReference>
<keyword evidence="2" id="KW-0805">Transcription regulation</keyword>
<evidence type="ECO:0000256" key="3">
    <source>
        <dbReference type="ARBA" id="ARBA00023125"/>
    </source>
</evidence>
<evidence type="ECO:0000313" key="7">
    <source>
        <dbReference type="Proteomes" id="UP000184363"/>
    </source>
</evidence>
<dbReference type="STRING" id="1848.SAMN05443637_103135"/>
<dbReference type="InterPro" id="IPR000847">
    <property type="entry name" value="LysR_HTH_N"/>
</dbReference>
<reference evidence="6 7" key="1">
    <citation type="submission" date="2016-11" db="EMBL/GenBank/DDBJ databases">
        <authorList>
            <person name="Jaros S."/>
            <person name="Januszkiewicz K."/>
            <person name="Wedrychowicz H."/>
        </authorList>
    </citation>
    <scope>NUCLEOTIDE SEQUENCE [LARGE SCALE GENOMIC DNA]</scope>
    <source>
        <strain evidence="6 7">DSM 43832</strain>
    </source>
</reference>
<dbReference type="PANTHER" id="PTHR30346:SF28">
    <property type="entry name" value="HTH-TYPE TRANSCRIPTIONAL REGULATOR CYNR"/>
    <property type="match status" value="1"/>
</dbReference>
<dbReference type="Pfam" id="PF03466">
    <property type="entry name" value="LysR_substrate"/>
    <property type="match status" value="1"/>
</dbReference>
<dbReference type="SUPFAM" id="SSF53850">
    <property type="entry name" value="Periplasmic binding protein-like II"/>
    <property type="match status" value="1"/>
</dbReference>
<evidence type="ECO:0000313" key="6">
    <source>
        <dbReference type="EMBL" id="SHK16092.1"/>
    </source>
</evidence>
<evidence type="ECO:0000259" key="5">
    <source>
        <dbReference type="PROSITE" id="PS50931"/>
    </source>
</evidence>
<dbReference type="PRINTS" id="PR00039">
    <property type="entry name" value="HTHLYSR"/>
</dbReference>
<keyword evidence="4" id="KW-0804">Transcription</keyword>
<accession>A0A1M6Q758</accession>
<dbReference type="FunFam" id="1.10.10.10:FF:000001">
    <property type="entry name" value="LysR family transcriptional regulator"/>
    <property type="match status" value="1"/>
</dbReference>
<name>A0A1M6Q758_PSETH</name>
<dbReference type="Gene3D" id="1.10.10.10">
    <property type="entry name" value="Winged helix-like DNA-binding domain superfamily/Winged helix DNA-binding domain"/>
    <property type="match status" value="1"/>
</dbReference>